<keyword evidence="5" id="KW-1185">Reference proteome</keyword>
<feature type="compositionally biased region" description="Basic and acidic residues" evidence="2">
    <location>
        <begin position="706"/>
        <end position="718"/>
    </location>
</feature>
<dbReference type="RefSeq" id="XP_069197850.1">
    <property type="nucleotide sequence ID" value="XM_069345651.1"/>
</dbReference>
<dbReference type="Pfam" id="PF00735">
    <property type="entry name" value="Septin"/>
    <property type="match status" value="2"/>
</dbReference>
<feature type="compositionally biased region" description="Acidic residues" evidence="2">
    <location>
        <begin position="492"/>
        <end position="503"/>
    </location>
</feature>
<protein>
    <recommendedName>
        <fullName evidence="3">Septin-type G domain-containing protein</fullName>
    </recommendedName>
</protein>
<evidence type="ECO:0000313" key="4">
    <source>
        <dbReference type="EMBL" id="KAL1301574.1"/>
    </source>
</evidence>
<accession>A0ABR3P5X1</accession>
<feature type="compositionally biased region" description="Polar residues" evidence="2">
    <location>
        <begin position="519"/>
        <end position="540"/>
    </location>
</feature>
<dbReference type="EMBL" id="JBFMKM010000013">
    <property type="protein sequence ID" value="KAL1301574.1"/>
    <property type="molecule type" value="Genomic_DNA"/>
</dbReference>
<feature type="compositionally biased region" description="Basic and acidic residues" evidence="2">
    <location>
        <begin position="504"/>
        <end position="517"/>
    </location>
</feature>
<feature type="domain" description="Septin-type G" evidence="3">
    <location>
        <begin position="284"/>
        <end position="664"/>
    </location>
</feature>
<keyword evidence="1" id="KW-0342">GTP-binding</keyword>
<feature type="compositionally biased region" description="Low complexity" evidence="2">
    <location>
        <begin position="133"/>
        <end position="149"/>
    </location>
</feature>
<keyword evidence="1" id="KW-0547">Nucleotide-binding</keyword>
<sequence>MATTTTSTRRASKMEVPSPSSSPSPPPKLRTFPSASPFNVSSMPSSKTATPTRMPSPENLKKVDTVMSLAPSFNTAAPSASEAKPEPKRRGSLSALVSRATSHEIHTTTRSTSVASGQRSRTMLRKHHKSRDQPQQKPSVSQVPQQAPQIPSPMPMPSLDGFGGVPVTANAGVHDVHNRPDSVAIFSGEFHEAAPPPRKAPVNNFSRPGRATASPPSDSPGTSATYLTSSPSVRTATTVDDAEQIGSYDRTKSITNRGRESYASAALSAGGNVNSPRRVRRRKDPTPFNILVAGASKSGKTSFIEFVKTSMALPEKKRPKGQAAARHPVSSGSAFTPSYVETEIDGERVGLTLWDSKGLQKNIADLQLREITTFIEARFEETFAEEQKVVRSPGAKDTHIHCVLLILDPTRLDANVIRSASSGEEHAPNTLANTMDEELDLQVMRALFGKTTVIPIISKADTLTAAHMKSLKHGVWASIQAAKLDPLEAMGLEDEEEEEEDAEDHSSEDASGSDKEAQSPATTKFTEYTSEGSYDDSSIVDSLGSRRASSTTNIKSSLDLDKDSKSGGRAPRRVLSPIPPTPTAGSFGSDNEPYLPFSVLSPDPYTLPQSLTRIFPWGEADPLNPLHCDFQRLKESVFGDWRGELRAASREKWYEGWRTSRLKRIPGGGIGSMRVRQIGGVTPVRSVPREGRTSPTSARKSSVGQEKSRIVSGHDKAEQLLGAPRGLAM</sequence>
<comment type="caution">
    <text evidence="4">The sequence shown here is derived from an EMBL/GenBank/DDBJ whole genome shotgun (WGS) entry which is preliminary data.</text>
</comment>
<evidence type="ECO:0000313" key="5">
    <source>
        <dbReference type="Proteomes" id="UP001562354"/>
    </source>
</evidence>
<feature type="region of interest" description="Disordered" evidence="2">
    <location>
        <begin position="191"/>
        <end position="238"/>
    </location>
</feature>
<dbReference type="GeneID" id="95979507"/>
<feature type="compositionally biased region" description="Polar residues" evidence="2">
    <location>
        <begin position="33"/>
        <end position="53"/>
    </location>
</feature>
<feature type="compositionally biased region" description="Polar residues" evidence="2">
    <location>
        <begin position="693"/>
        <end position="705"/>
    </location>
</feature>
<dbReference type="InterPro" id="IPR027417">
    <property type="entry name" value="P-loop_NTPase"/>
</dbReference>
<evidence type="ECO:0000256" key="1">
    <source>
        <dbReference type="RuleBase" id="RU004560"/>
    </source>
</evidence>
<feature type="region of interest" description="Disordered" evidence="2">
    <location>
        <begin position="683"/>
        <end position="729"/>
    </location>
</feature>
<dbReference type="Proteomes" id="UP001562354">
    <property type="component" value="Unassembled WGS sequence"/>
</dbReference>
<gene>
    <name evidence="4" type="ORF">AAFC00_005808</name>
</gene>
<name>A0ABR3P5X1_9PEZI</name>
<evidence type="ECO:0000259" key="3">
    <source>
        <dbReference type="PROSITE" id="PS51719"/>
    </source>
</evidence>
<feature type="compositionally biased region" description="Polar residues" evidence="2">
    <location>
        <begin position="214"/>
        <end position="238"/>
    </location>
</feature>
<feature type="region of interest" description="Disordered" evidence="2">
    <location>
        <begin position="492"/>
        <end position="590"/>
    </location>
</feature>
<dbReference type="PROSITE" id="PS51719">
    <property type="entry name" value="G_SEPTIN"/>
    <property type="match status" value="1"/>
</dbReference>
<comment type="similarity">
    <text evidence="1">Belongs to the TRAFAC class TrmE-Era-EngA-EngB-Septin-like GTPase superfamily. Septin GTPase family.</text>
</comment>
<dbReference type="SUPFAM" id="SSF52540">
    <property type="entry name" value="P-loop containing nucleoside triphosphate hydrolases"/>
    <property type="match status" value="1"/>
</dbReference>
<evidence type="ECO:0000256" key="2">
    <source>
        <dbReference type="SAM" id="MobiDB-lite"/>
    </source>
</evidence>
<feature type="region of interest" description="Disordered" evidence="2">
    <location>
        <begin position="1"/>
        <end position="165"/>
    </location>
</feature>
<organism evidence="4 5">
    <name type="scientific">Neodothiora populina</name>
    <dbReference type="NCBI Taxonomy" id="2781224"/>
    <lineage>
        <taxon>Eukaryota</taxon>
        <taxon>Fungi</taxon>
        <taxon>Dikarya</taxon>
        <taxon>Ascomycota</taxon>
        <taxon>Pezizomycotina</taxon>
        <taxon>Dothideomycetes</taxon>
        <taxon>Dothideomycetidae</taxon>
        <taxon>Dothideales</taxon>
        <taxon>Dothioraceae</taxon>
        <taxon>Neodothiora</taxon>
    </lineage>
</organism>
<dbReference type="InterPro" id="IPR030379">
    <property type="entry name" value="G_SEPTIN_dom"/>
</dbReference>
<proteinExistence type="inferred from homology"/>
<dbReference type="PANTHER" id="PTHR18884">
    <property type="entry name" value="SEPTIN"/>
    <property type="match status" value="1"/>
</dbReference>
<feature type="compositionally biased region" description="Polar residues" evidence="2">
    <location>
        <begin position="108"/>
        <end position="121"/>
    </location>
</feature>
<reference evidence="4 5" key="1">
    <citation type="submission" date="2024-07" db="EMBL/GenBank/DDBJ databases">
        <title>Draft sequence of the Neodothiora populina.</title>
        <authorList>
            <person name="Drown D.D."/>
            <person name="Schuette U.S."/>
            <person name="Buechlein A.B."/>
            <person name="Rusch D.R."/>
            <person name="Winton L.W."/>
            <person name="Adams G.A."/>
        </authorList>
    </citation>
    <scope>NUCLEOTIDE SEQUENCE [LARGE SCALE GENOMIC DNA]</scope>
    <source>
        <strain evidence="4 5">CPC 39397</strain>
    </source>
</reference>
<dbReference type="Gene3D" id="3.40.50.300">
    <property type="entry name" value="P-loop containing nucleotide triphosphate hydrolases"/>
    <property type="match status" value="1"/>
</dbReference>